<dbReference type="EMBL" id="CP133594">
    <property type="protein sequence ID" value="WMW22941.1"/>
    <property type="molecule type" value="Genomic_DNA"/>
</dbReference>
<proteinExistence type="predicted"/>
<name>A0AA51UGU9_9EURY</name>
<accession>A0AA51UGU9</accession>
<organism evidence="1 2">
    <name type="scientific">Methanolobus mangrovi</name>
    <dbReference type="NCBI Taxonomy" id="3072977"/>
    <lineage>
        <taxon>Archaea</taxon>
        <taxon>Methanobacteriati</taxon>
        <taxon>Methanobacteriota</taxon>
        <taxon>Stenosarchaea group</taxon>
        <taxon>Methanomicrobia</taxon>
        <taxon>Methanosarcinales</taxon>
        <taxon>Methanosarcinaceae</taxon>
        <taxon>Methanolobus</taxon>
    </lineage>
</organism>
<protein>
    <submittedName>
        <fullName evidence="1">Uncharacterized protein</fullName>
    </submittedName>
</protein>
<evidence type="ECO:0000313" key="1">
    <source>
        <dbReference type="EMBL" id="WMW22941.1"/>
    </source>
</evidence>
<dbReference type="Proteomes" id="UP001183006">
    <property type="component" value="Chromosome"/>
</dbReference>
<evidence type="ECO:0000313" key="2">
    <source>
        <dbReference type="Proteomes" id="UP001183006"/>
    </source>
</evidence>
<dbReference type="RefSeq" id="WP_309309056.1">
    <property type="nucleotide sequence ID" value="NZ_CP133594.1"/>
</dbReference>
<dbReference type="GeneID" id="84229216"/>
<dbReference type="KEGG" id="mmav:RE476_03705"/>
<keyword evidence="2" id="KW-1185">Reference proteome</keyword>
<sequence>MSKIKSMVIIALFLLITPVSIVSGESGVDYDAYKEKWDLLYEDKNDWLCVDYAVNYARNNPGWNVVILSPSPAFRYQPHMANYKIDGNMLLIHEPQVNLTYELEIINGSMTVPFYEDYPDDFSSQWARPTYFHFIANETDVVRTYYSLQDNRDEFFDYENMSSYEPVNLTSELDDNAYTMVIQDNTSSKIDNTTTLNNTTTVAYNNESIDETESYTAKIIRFGKLIIGMFS</sequence>
<gene>
    <name evidence="1" type="ORF">RE476_03705</name>
</gene>
<dbReference type="AlphaFoldDB" id="A0AA51UGU9"/>
<reference evidence="1" key="1">
    <citation type="submission" date="2023-08" db="EMBL/GenBank/DDBJ databases">
        <title>Methanolobus mangrovi sp. nov. and Methanolobus sediminis sp. nov, two novel methylotrophic methanogens isolated from mangrove sediments in China.</title>
        <authorList>
            <person name="Zhou J."/>
        </authorList>
    </citation>
    <scope>NUCLEOTIDE SEQUENCE</scope>
    <source>
        <strain evidence="1">FTZ2</strain>
    </source>
</reference>